<dbReference type="GO" id="GO:0003677">
    <property type="term" value="F:DNA binding"/>
    <property type="evidence" value="ECO:0007669"/>
    <property type="project" value="InterPro"/>
</dbReference>
<dbReference type="PANTHER" id="PTHR43133">
    <property type="entry name" value="RNA POLYMERASE ECF-TYPE SIGMA FACTO"/>
    <property type="match status" value="1"/>
</dbReference>
<dbReference type="NCBIfam" id="NF006550">
    <property type="entry name" value="PRK09047.1"/>
    <property type="match status" value="1"/>
</dbReference>
<keyword evidence="8" id="KW-1185">Reference proteome</keyword>
<dbReference type="AlphaFoldDB" id="Q1YTM0"/>
<dbReference type="GO" id="GO:0006352">
    <property type="term" value="P:DNA-templated transcription initiation"/>
    <property type="evidence" value="ECO:0007669"/>
    <property type="project" value="InterPro"/>
</dbReference>
<name>Q1YTM0_9GAMM</name>
<evidence type="ECO:0000256" key="4">
    <source>
        <dbReference type="ARBA" id="ARBA00023163"/>
    </source>
</evidence>
<evidence type="ECO:0000256" key="1">
    <source>
        <dbReference type="ARBA" id="ARBA00010641"/>
    </source>
</evidence>
<feature type="domain" description="RNA polymerase sigma-70 region 2" evidence="5">
    <location>
        <begin position="83"/>
        <end position="143"/>
    </location>
</feature>
<dbReference type="InterPro" id="IPR039425">
    <property type="entry name" value="RNA_pol_sigma-70-like"/>
</dbReference>
<dbReference type="InterPro" id="IPR014284">
    <property type="entry name" value="RNA_pol_sigma-70_dom"/>
</dbReference>
<sequence>MAIAIRNPESTAAELELDLLLPEPQTARANNKGSYTEVDFTDKRRSKNNNAIAEDVRIEQTDTNKTMPELTEMSMDEFLQSIERRAFHMARMATGSRDDALDIVQDAMFKLVQKYADKSADEWRPLFYRILNRKITDHYRRNAVKNQLFSLASFGMKASDEGADLIDRAEGRESDAPDRTVARALQMEILSKAVAQLPGRQRQAFMLRCWDGMSTAITAETMGCSQGSVKTHYSRAIHSLRASLEDYHNE</sequence>
<dbReference type="InterPro" id="IPR007627">
    <property type="entry name" value="RNA_pol_sigma70_r2"/>
</dbReference>
<dbReference type="GO" id="GO:0016987">
    <property type="term" value="F:sigma factor activity"/>
    <property type="evidence" value="ECO:0007669"/>
    <property type="project" value="UniProtKB-KW"/>
</dbReference>
<dbReference type="EMBL" id="AAPI01000002">
    <property type="protein sequence ID" value="EAS47467.1"/>
    <property type="molecule type" value="Genomic_DNA"/>
</dbReference>
<dbReference type="Pfam" id="PF08281">
    <property type="entry name" value="Sigma70_r4_2"/>
    <property type="match status" value="1"/>
</dbReference>
<dbReference type="Proteomes" id="UP000005555">
    <property type="component" value="Unassembled WGS sequence"/>
</dbReference>
<dbReference type="Gene3D" id="1.10.1740.10">
    <property type="match status" value="1"/>
</dbReference>
<evidence type="ECO:0000256" key="2">
    <source>
        <dbReference type="ARBA" id="ARBA00023015"/>
    </source>
</evidence>
<dbReference type="InterPro" id="IPR013325">
    <property type="entry name" value="RNA_pol_sigma_r2"/>
</dbReference>
<keyword evidence="3" id="KW-0731">Sigma factor</keyword>
<comment type="similarity">
    <text evidence="1">Belongs to the sigma-70 factor family. ECF subfamily.</text>
</comment>
<evidence type="ECO:0000259" key="6">
    <source>
        <dbReference type="Pfam" id="PF08281"/>
    </source>
</evidence>
<feature type="domain" description="RNA polymerase sigma factor 70 region 4 type 2" evidence="6">
    <location>
        <begin position="188"/>
        <end position="236"/>
    </location>
</feature>
<keyword evidence="4" id="KW-0804">Transcription</keyword>
<gene>
    <name evidence="7" type="ORF">GB2207_01647</name>
</gene>
<dbReference type="SUPFAM" id="SSF88946">
    <property type="entry name" value="Sigma2 domain of RNA polymerase sigma factors"/>
    <property type="match status" value="1"/>
</dbReference>
<accession>Q1YTM0</accession>
<dbReference type="InterPro" id="IPR013324">
    <property type="entry name" value="RNA_pol_sigma_r3/r4-like"/>
</dbReference>
<evidence type="ECO:0000256" key="3">
    <source>
        <dbReference type="ARBA" id="ARBA00023082"/>
    </source>
</evidence>
<evidence type="ECO:0000313" key="7">
    <source>
        <dbReference type="EMBL" id="EAS47467.1"/>
    </source>
</evidence>
<evidence type="ECO:0000313" key="8">
    <source>
        <dbReference type="Proteomes" id="UP000005555"/>
    </source>
</evidence>
<evidence type="ECO:0000259" key="5">
    <source>
        <dbReference type="Pfam" id="PF04542"/>
    </source>
</evidence>
<organism evidence="7 8">
    <name type="scientific">gamma proteobacterium HTCC2207</name>
    <dbReference type="NCBI Taxonomy" id="314287"/>
    <lineage>
        <taxon>Bacteria</taxon>
        <taxon>Pseudomonadati</taxon>
        <taxon>Pseudomonadota</taxon>
        <taxon>Gammaproteobacteria</taxon>
        <taxon>Cellvibrionales</taxon>
        <taxon>Porticoccaceae</taxon>
        <taxon>SAR92 clade</taxon>
    </lineage>
</organism>
<dbReference type="InterPro" id="IPR036388">
    <property type="entry name" value="WH-like_DNA-bd_sf"/>
</dbReference>
<dbReference type="SUPFAM" id="SSF88659">
    <property type="entry name" value="Sigma3 and sigma4 domains of RNA polymerase sigma factors"/>
    <property type="match status" value="1"/>
</dbReference>
<dbReference type="eggNOG" id="COG1595">
    <property type="taxonomic scope" value="Bacteria"/>
</dbReference>
<protein>
    <submittedName>
        <fullName evidence="7">RNA polymerase sigma-E factor, putative</fullName>
    </submittedName>
</protein>
<reference evidence="7 8" key="1">
    <citation type="submission" date="2006-03" db="EMBL/GenBank/DDBJ databases">
        <authorList>
            <person name="Giovannoni S.J."/>
            <person name="Cho J.-C."/>
            <person name="Ferriera S."/>
            <person name="Johnson J."/>
            <person name="Kravitz S."/>
            <person name="Halpern A."/>
            <person name="Remington K."/>
            <person name="Beeson K."/>
            <person name="Tran B."/>
            <person name="Rogers Y.-H."/>
            <person name="Friedman R."/>
            <person name="Venter J.C."/>
        </authorList>
    </citation>
    <scope>NUCLEOTIDE SEQUENCE [LARGE SCALE GENOMIC DNA]</scope>
    <source>
        <strain evidence="7 8">HTCC2207</strain>
    </source>
</reference>
<dbReference type="Gene3D" id="1.10.10.10">
    <property type="entry name" value="Winged helix-like DNA-binding domain superfamily/Winged helix DNA-binding domain"/>
    <property type="match status" value="1"/>
</dbReference>
<dbReference type="NCBIfam" id="TIGR02937">
    <property type="entry name" value="sigma70-ECF"/>
    <property type="match status" value="1"/>
</dbReference>
<comment type="caution">
    <text evidence="7">The sequence shown here is derived from an EMBL/GenBank/DDBJ whole genome shotgun (WGS) entry which is preliminary data.</text>
</comment>
<keyword evidence="2" id="KW-0805">Transcription regulation</keyword>
<dbReference type="PANTHER" id="PTHR43133:SF64">
    <property type="entry name" value="ECF SIGMA FACTOR"/>
    <property type="match status" value="1"/>
</dbReference>
<dbReference type="STRING" id="314287.GB2207_01647"/>
<dbReference type="HOGENOM" id="CLU_047691_15_2_6"/>
<proteinExistence type="inferred from homology"/>
<dbReference type="Pfam" id="PF04542">
    <property type="entry name" value="Sigma70_r2"/>
    <property type="match status" value="1"/>
</dbReference>
<dbReference type="InterPro" id="IPR013249">
    <property type="entry name" value="RNA_pol_sigma70_r4_t2"/>
</dbReference>